<keyword evidence="3" id="KW-1185">Reference proteome</keyword>
<keyword evidence="1" id="KW-0812">Transmembrane</keyword>
<comment type="caution">
    <text evidence="2">The sequence shown here is derived from an EMBL/GenBank/DDBJ whole genome shotgun (WGS) entry which is preliminary data.</text>
</comment>
<dbReference type="EMBL" id="SJPQ01000003">
    <property type="protein sequence ID" value="TWT87162.1"/>
    <property type="molecule type" value="Genomic_DNA"/>
</dbReference>
<sequence length="171" mass="18457">MSDPPNQADCVDPALGLVQLTPVPSDEPARLIPTERVRRHRFMLWLSLGVIAAAFALRVDADGLGVGPQGMPGARLPELCGSRLMLGAECPGCGLTRSFIALAHGDLHGSLAYHRVGWVLALAVLLQPPYRLLSLRYEASDAEPTWPSWFGWGLIGLLIGNWLVGDWLASL</sequence>
<accession>A0A5C5ZIF5</accession>
<proteinExistence type="predicted"/>
<reference evidence="2 3" key="1">
    <citation type="submission" date="2019-02" db="EMBL/GenBank/DDBJ databases">
        <title>Deep-cultivation of Planctomycetes and their phenomic and genomic characterization uncovers novel biology.</title>
        <authorList>
            <person name="Wiegand S."/>
            <person name="Jogler M."/>
            <person name="Boedeker C."/>
            <person name="Pinto D."/>
            <person name="Vollmers J."/>
            <person name="Rivas-Marin E."/>
            <person name="Kohn T."/>
            <person name="Peeters S.H."/>
            <person name="Heuer A."/>
            <person name="Rast P."/>
            <person name="Oberbeckmann S."/>
            <person name="Bunk B."/>
            <person name="Jeske O."/>
            <person name="Meyerdierks A."/>
            <person name="Storesund J.E."/>
            <person name="Kallscheuer N."/>
            <person name="Luecker S."/>
            <person name="Lage O.M."/>
            <person name="Pohl T."/>
            <person name="Merkel B.J."/>
            <person name="Hornburger P."/>
            <person name="Mueller R.-W."/>
            <person name="Bruemmer F."/>
            <person name="Labrenz M."/>
            <person name="Spormann A.M."/>
            <person name="Op Den Camp H."/>
            <person name="Overmann J."/>
            <person name="Amann R."/>
            <person name="Jetten M.S.M."/>
            <person name="Mascher T."/>
            <person name="Medema M.H."/>
            <person name="Devos D.P."/>
            <person name="Kaster A.-K."/>
            <person name="Ovreas L."/>
            <person name="Rohde M."/>
            <person name="Galperin M.Y."/>
            <person name="Jogler C."/>
        </authorList>
    </citation>
    <scope>NUCLEOTIDE SEQUENCE [LARGE SCALE GENOMIC DNA]</scope>
    <source>
        <strain evidence="2 3">Mal64</strain>
    </source>
</reference>
<organism evidence="2 3">
    <name type="scientific">Pseudobythopirellula maris</name>
    <dbReference type="NCBI Taxonomy" id="2527991"/>
    <lineage>
        <taxon>Bacteria</taxon>
        <taxon>Pseudomonadati</taxon>
        <taxon>Planctomycetota</taxon>
        <taxon>Planctomycetia</taxon>
        <taxon>Pirellulales</taxon>
        <taxon>Lacipirellulaceae</taxon>
        <taxon>Pseudobythopirellula</taxon>
    </lineage>
</organism>
<dbReference type="Pfam" id="PF10825">
    <property type="entry name" value="DUF2752"/>
    <property type="match status" value="1"/>
</dbReference>
<dbReference type="Proteomes" id="UP000315440">
    <property type="component" value="Unassembled WGS sequence"/>
</dbReference>
<gene>
    <name evidence="2" type="ORF">Mal64_26970</name>
</gene>
<evidence type="ECO:0008006" key="4">
    <source>
        <dbReference type="Google" id="ProtNLM"/>
    </source>
</evidence>
<evidence type="ECO:0000256" key="1">
    <source>
        <dbReference type="SAM" id="Phobius"/>
    </source>
</evidence>
<evidence type="ECO:0000313" key="3">
    <source>
        <dbReference type="Proteomes" id="UP000315440"/>
    </source>
</evidence>
<keyword evidence="1" id="KW-0472">Membrane</keyword>
<keyword evidence="1" id="KW-1133">Transmembrane helix</keyword>
<dbReference type="AlphaFoldDB" id="A0A5C5ZIF5"/>
<dbReference type="InterPro" id="IPR021215">
    <property type="entry name" value="DUF2752"/>
</dbReference>
<protein>
    <recommendedName>
        <fullName evidence="4">DUF2752 domain-containing protein</fullName>
    </recommendedName>
</protein>
<feature type="transmembrane region" description="Helical" evidence="1">
    <location>
        <begin position="149"/>
        <end position="169"/>
    </location>
</feature>
<dbReference type="RefSeq" id="WP_197525751.1">
    <property type="nucleotide sequence ID" value="NZ_SJPQ01000003.1"/>
</dbReference>
<name>A0A5C5ZIF5_9BACT</name>
<evidence type="ECO:0000313" key="2">
    <source>
        <dbReference type="EMBL" id="TWT87162.1"/>
    </source>
</evidence>
<feature type="transmembrane region" description="Helical" evidence="1">
    <location>
        <begin position="42"/>
        <end position="59"/>
    </location>
</feature>